<organism evidence="3 4">
    <name type="scientific">Sphaeroforma arctica JP610</name>
    <dbReference type="NCBI Taxonomy" id="667725"/>
    <lineage>
        <taxon>Eukaryota</taxon>
        <taxon>Ichthyosporea</taxon>
        <taxon>Ichthyophonida</taxon>
        <taxon>Sphaeroforma</taxon>
    </lineage>
</organism>
<dbReference type="PROSITE" id="PS50280">
    <property type="entry name" value="SET"/>
    <property type="match status" value="1"/>
</dbReference>
<dbReference type="Proteomes" id="UP000054560">
    <property type="component" value="Unassembled WGS sequence"/>
</dbReference>
<feature type="compositionally biased region" description="Acidic residues" evidence="1">
    <location>
        <begin position="291"/>
        <end position="302"/>
    </location>
</feature>
<feature type="region of interest" description="Disordered" evidence="1">
    <location>
        <begin position="229"/>
        <end position="327"/>
    </location>
</feature>
<dbReference type="OrthoDB" id="47172at2759"/>
<accession>A0A0L0FIP9</accession>
<name>A0A0L0FIP9_9EUKA</name>
<feature type="compositionally biased region" description="Acidic residues" evidence="1">
    <location>
        <begin position="230"/>
        <end position="256"/>
    </location>
</feature>
<dbReference type="InterPro" id="IPR001214">
    <property type="entry name" value="SET_dom"/>
</dbReference>
<evidence type="ECO:0000256" key="1">
    <source>
        <dbReference type="SAM" id="MobiDB-lite"/>
    </source>
</evidence>
<dbReference type="PANTHER" id="PTHR47436">
    <property type="entry name" value="HISTONE-LYSINE N-METHYLTRANSFERASE ATXR2"/>
    <property type="match status" value="1"/>
</dbReference>
<proteinExistence type="predicted"/>
<evidence type="ECO:0000259" key="2">
    <source>
        <dbReference type="PROSITE" id="PS50280"/>
    </source>
</evidence>
<dbReference type="EMBL" id="KQ243012">
    <property type="protein sequence ID" value="KNC76652.1"/>
    <property type="molecule type" value="Genomic_DNA"/>
</dbReference>
<dbReference type="Gene3D" id="2.170.270.10">
    <property type="entry name" value="SET domain"/>
    <property type="match status" value="1"/>
</dbReference>
<dbReference type="SUPFAM" id="SSF82199">
    <property type="entry name" value="SET domain"/>
    <property type="match status" value="1"/>
</dbReference>
<sequence length="433" mass="47645">MYSGEGEPHLTEKIVGCPLECGNVYCSKKCRDADQNEHGHSLLCVGQIDSLDHPLYQFKVHSLTTQEEFLLAAKALAVMMGVLWAADEDEQGGTLAQSLLKPYAHFQSGVWWDLAGGQEMAGVLQAQATEAFQLLQAAWSDLGHLPENTHGIMSMDTFNRLLSIFHLNNVGVRRVSPISRYMKMPPFYLYRNKSLVYYEQIASQLSDAATQDEIFDTLMSHVDPILMGDGCDDSDCDDSDCDDRESESESESEGEASSESGMESGTTSKPEIPDNSGTDSAIEPSACNDANDGDVEEEEEEQQQQQQQQQGEEGEEEDDDDEEEEEVTAAMTLGDWGDADIEAGESLFPMFDGCGLFPLISAINHSCEPNCKVTYGTTGRGKLALELRSLCSINSDTEITISYTATDLPAEERQEILGKYGFRCNCTKCQRGD</sequence>
<evidence type="ECO:0000313" key="3">
    <source>
        <dbReference type="EMBL" id="KNC76652.1"/>
    </source>
</evidence>
<gene>
    <name evidence="3" type="ORF">SARC_10855</name>
</gene>
<dbReference type="GeneID" id="25911359"/>
<dbReference type="RefSeq" id="XP_014150554.1">
    <property type="nucleotide sequence ID" value="XM_014295079.1"/>
</dbReference>
<dbReference type="eggNOG" id="KOG2084">
    <property type="taxonomic scope" value="Eukaryota"/>
</dbReference>
<dbReference type="CDD" id="cd20071">
    <property type="entry name" value="SET_SMYD"/>
    <property type="match status" value="1"/>
</dbReference>
<reference evidence="3 4" key="1">
    <citation type="submission" date="2011-02" db="EMBL/GenBank/DDBJ databases">
        <title>The Genome Sequence of Sphaeroforma arctica JP610.</title>
        <authorList>
            <consortium name="The Broad Institute Genome Sequencing Platform"/>
            <person name="Russ C."/>
            <person name="Cuomo C."/>
            <person name="Young S.K."/>
            <person name="Zeng Q."/>
            <person name="Gargeya S."/>
            <person name="Alvarado L."/>
            <person name="Berlin A."/>
            <person name="Chapman S.B."/>
            <person name="Chen Z."/>
            <person name="Freedman E."/>
            <person name="Gellesch M."/>
            <person name="Goldberg J."/>
            <person name="Griggs A."/>
            <person name="Gujja S."/>
            <person name="Heilman E."/>
            <person name="Heiman D."/>
            <person name="Howarth C."/>
            <person name="Mehta T."/>
            <person name="Neiman D."/>
            <person name="Pearson M."/>
            <person name="Roberts A."/>
            <person name="Saif S."/>
            <person name="Shea T."/>
            <person name="Shenoy N."/>
            <person name="Sisk P."/>
            <person name="Stolte C."/>
            <person name="Sykes S."/>
            <person name="White J."/>
            <person name="Yandava C."/>
            <person name="Burger G."/>
            <person name="Gray M.W."/>
            <person name="Holland P.W.H."/>
            <person name="King N."/>
            <person name="Lang F.B.F."/>
            <person name="Roger A.J."/>
            <person name="Ruiz-Trillo I."/>
            <person name="Haas B."/>
            <person name="Nusbaum C."/>
            <person name="Birren B."/>
        </authorList>
    </citation>
    <scope>NUCLEOTIDE SEQUENCE [LARGE SCALE GENOMIC DNA]</scope>
    <source>
        <strain evidence="3 4">JP610</strain>
    </source>
</reference>
<dbReference type="STRING" id="667725.A0A0L0FIP9"/>
<protein>
    <recommendedName>
        <fullName evidence="2">SET domain-containing protein</fullName>
    </recommendedName>
</protein>
<keyword evidence="4" id="KW-1185">Reference proteome</keyword>
<dbReference type="PANTHER" id="PTHR47436:SF1">
    <property type="entry name" value="SET DOMAIN-CONTAINING PROTEIN"/>
    <property type="match status" value="1"/>
</dbReference>
<feature type="compositionally biased region" description="Acidic residues" evidence="1">
    <location>
        <begin position="312"/>
        <end position="327"/>
    </location>
</feature>
<dbReference type="AlphaFoldDB" id="A0A0L0FIP9"/>
<feature type="domain" description="SET" evidence="2">
    <location>
        <begin position="260"/>
        <end position="404"/>
    </location>
</feature>
<dbReference type="InterPro" id="IPR044237">
    <property type="entry name" value="ATXR2-like"/>
</dbReference>
<dbReference type="GO" id="GO:0008168">
    <property type="term" value="F:methyltransferase activity"/>
    <property type="evidence" value="ECO:0007669"/>
    <property type="project" value="InterPro"/>
</dbReference>
<dbReference type="Pfam" id="PF00856">
    <property type="entry name" value="SET"/>
    <property type="match status" value="1"/>
</dbReference>
<evidence type="ECO:0000313" key="4">
    <source>
        <dbReference type="Proteomes" id="UP000054560"/>
    </source>
</evidence>
<dbReference type="InterPro" id="IPR046341">
    <property type="entry name" value="SET_dom_sf"/>
</dbReference>